<evidence type="ECO:0000313" key="1">
    <source>
        <dbReference type="EMBL" id="PTX20170.1"/>
    </source>
</evidence>
<evidence type="ECO:0000313" key="2">
    <source>
        <dbReference type="Proteomes" id="UP000244225"/>
    </source>
</evidence>
<keyword evidence="2" id="KW-1185">Reference proteome</keyword>
<dbReference type="RefSeq" id="WP_108211188.1">
    <property type="nucleotide sequence ID" value="NZ_QBKI01000003.1"/>
</dbReference>
<accession>A0A2T5YLG4</accession>
<dbReference type="EMBL" id="QBKI01000003">
    <property type="protein sequence ID" value="PTX20170.1"/>
    <property type="molecule type" value="Genomic_DNA"/>
</dbReference>
<comment type="caution">
    <text evidence="1">The sequence shown here is derived from an EMBL/GenBank/DDBJ whole genome shotgun (WGS) entry which is preliminary data.</text>
</comment>
<gene>
    <name evidence="1" type="ORF">C8N40_103245</name>
</gene>
<organism evidence="1 2">
    <name type="scientific">Pontibacter mucosus</name>
    <dbReference type="NCBI Taxonomy" id="1649266"/>
    <lineage>
        <taxon>Bacteria</taxon>
        <taxon>Pseudomonadati</taxon>
        <taxon>Bacteroidota</taxon>
        <taxon>Cytophagia</taxon>
        <taxon>Cytophagales</taxon>
        <taxon>Hymenobacteraceae</taxon>
        <taxon>Pontibacter</taxon>
    </lineage>
</organism>
<protein>
    <submittedName>
        <fullName evidence="1">Uncharacterized protein DUF4738</fullName>
    </submittedName>
</protein>
<reference evidence="1 2" key="1">
    <citation type="submission" date="2018-04" db="EMBL/GenBank/DDBJ databases">
        <title>Genomic Encyclopedia of Archaeal and Bacterial Type Strains, Phase II (KMG-II): from individual species to whole genera.</title>
        <authorList>
            <person name="Goeker M."/>
        </authorList>
    </citation>
    <scope>NUCLEOTIDE SEQUENCE [LARGE SCALE GENOMIC DNA]</scope>
    <source>
        <strain evidence="1 2">DSM 100162</strain>
    </source>
</reference>
<proteinExistence type="predicted"/>
<dbReference type="Proteomes" id="UP000244225">
    <property type="component" value="Unassembled WGS sequence"/>
</dbReference>
<sequence length="196" mass="22783">MRANTFVYFVILSFFFTCCSESSQNIVKGNQDAEITPLQASDLAPLGLKSEKITYHPEQYEEDIVDTVLNQEANLRLVLKNYSLMDRGIDTVYVYENGTRERIHFRHHASDIKLSLGDSLIYSETFTKENLPSIDFTDEFGRASRLNQIWLNEFNREENIITLFATVCVPDTDWCNFYKIYIDHEGKQRIVLAEQT</sequence>
<dbReference type="AlphaFoldDB" id="A0A2T5YLG4"/>
<dbReference type="OrthoDB" id="1441026at2"/>
<dbReference type="Gene3D" id="2.40.128.510">
    <property type="entry name" value="Protein of unknown function DUF4738"/>
    <property type="match status" value="1"/>
</dbReference>
<name>A0A2T5YLG4_9BACT</name>